<name>A0A1Y5T1X0_9RHOB</name>
<dbReference type="EMBL" id="FWFZ01000010">
    <property type="protein sequence ID" value="SLN52163.1"/>
    <property type="molecule type" value="Genomic_DNA"/>
</dbReference>
<sequence length="354" mass="38998">MSLHVIQNVEGLRRHLYAALQLEHATIPPYLTALYSIRPGTNAEAAQIIRTVAVEEMLHLTLVGNVLNAIGGRVDLTRPGFVPAYPAYLPDGETDFQVSLQRFSPEAVETFLRIERPASLDAPEIRTVSRTPHPSGIDAARVSDAGEEHFYSIGEFYKAIESGLKFLHAQMGDKLFCGDRSRQIGPEYYYSGGSGLIEVTDIDSALAALELIAEQGEGIHADIFDEDGEIAHYYRFHQLVAGKYYQPGDSPHEPSGAPVPVDWSAVYPVRTNARLDRFSSADLRESAAAFNTDYARFLKSLTEAFDGKPDLFLEAVGDMFRLKDAFGQLVRTPLGDDETAAPTFEIDAAMEALR</sequence>
<protein>
    <submittedName>
        <fullName evidence="2">Oxygen-dependent dichlorochromopyrrolate synthase</fullName>
        <ecNumber evidence="2">1.21.98.2</ecNumber>
    </submittedName>
</protein>
<feature type="domain" description="Iminophenyl-pyruvate dimer synthase" evidence="1">
    <location>
        <begin position="17"/>
        <end position="240"/>
    </location>
</feature>
<dbReference type="InterPro" id="IPR012347">
    <property type="entry name" value="Ferritin-like"/>
</dbReference>
<proteinExistence type="predicted"/>
<dbReference type="InterPro" id="IPR026820">
    <property type="entry name" value="VioB/RebD_dom"/>
</dbReference>
<keyword evidence="2" id="KW-0560">Oxidoreductase</keyword>
<keyword evidence="3" id="KW-1185">Reference proteome</keyword>
<evidence type="ECO:0000313" key="3">
    <source>
        <dbReference type="Proteomes" id="UP000193900"/>
    </source>
</evidence>
<dbReference type="EC" id="1.21.98.2" evidence="2"/>
<evidence type="ECO:0000313" key="2">
    <source>
        <dbReference type="EMBL" id="SLN52163.1"/>
    </source>
</evidence>
<organism evidence="2 3">
    <name type="scientific">Roseisalinus antarcticus</name>
    <dbReference type="NCBI Taxonomy" id="254357"/>
    <lineage>
        <taxon>Bacteria</taxon>
        <taxon>Pseudomonadati</taxon>
        <taxon>Pseudomonadota</taxon>
        <taxon>Alphaproteobacteria</taxon>
        <taxon>Rhodobacterales</taxon>
        <taxon>Roseobacteraceae</taxon>
        <taxon>Roseisalinus</taxon>
    </lineage>
</organism>
<accession>A0A1Y5T1X0</accession>
<dbReference type="AlphaFoldDB" id="A0A1Y5T1X0"/>
<dbReference type="PANTHER" id="PTHR34400:SF4">
    <property type="entry name" value="MEMBRANE PROTEIN"/>
    <property type="match status" value="1"/>
</dbReference>
<dbReference type="PANTHER" id="PTHR34400">
    <property type="match status" value="1"/>
</dbReference>
<dbReference type="Proteomes" id="UP000193900">
    <property type="component" value="Unassembled WGS sequence"/>
</dbReference>
<reference evidence="2 3" key="1">
    <citation type="submission" date="2017-03" db="EMBL/GenBank/DDBJ databases">
        <authorList>
            <person name="Afonso C.L."/>
            <person name="Miller P.J."/>
            <person name="Scott M.A."/>
            <person name="Spackman E."/>
            <person name="Goraichik I."/>
            <person name="Dimitrov K.M."/>
            <person name="Suarez D.L."/>
            <person name="Swayne D.E."/>
        </authorList>
    </citation>
    <scope>NUCLEOTIDE SEQUENCE [LARGE SCALE GENOMIC DNA]</scope>
    <source>
        <strain evidence="2 3">CECT 7023</strain>
    </source>
</reference>
<dbReference type="OrthoDB" id="9795032at2"/>
<dbReference type="GO" id="GO:0016491">
    <property type="term" value="F:oxidoreductase activity"/>
    <property type="evidence" value="ECO:0007669"/>
    <property type="project" value="UniProtKB-KW"/>
</dbReference>
<dbReference type="Gene3D" id="1.20.1260.10">
    <property type="match status" value="1"/>
</dbReference>
<dbReference type="Pfam" id="PF12902">
    <property type="entry name" value="Ferritin-like"/>
    <property type="match status" value="1"/>
</dbReference>
<evidence type="ECO:0000259" key="1">
    <source>
        <dbReference type="Pfam" id="PF12902"/>
    </source>
</evidence>
<dbReference type="RefSeq" id="WP_085879160.1">
    <property type="nucleotide sequence ID" value="NZ_FWFZ01000010.1"/>
</dbReference>
<gene>
    <name evidence="2" type="primary">rebD_2</name>
    <name evidence="2" type="ORF">ROA7023_02304</name>
</gene>